<dbReference type="Proteomes" id="UP000823388">
    <property type="component" value="Chromosome 3K"/>
</dbReference>
<keyword evidence="3" id="KW-1185">Reference proteome</keyword>
<accession>A0A8T0UJX0</accession>
<evidence type="ECO:0000313" key="2">
    <source>
        <dbReference type="EMBL" id="KAG2624381.1"/>
    </source>
</evidence>
<name>A0A8T0UJX0_PANVG</name>
<evidence type="ECO:0000313" key="3">
    <source>
        <dbReference type="Proteomes" id="UP000823388"/>
    </source>
</evidence>
<proteinExistence type="predicted"/>
<dbReference type="AlphaFoldDB" id="A0A8T0UJX0"/>
<feature type="region of interest" description="Disordered" evidence="1">
    <location>
        <begin position="59"/>
        <end position="105"/>
    </location>
</feature>
<feature type="region of interest" description="Disordered" evidence="1">
    <location>
        <begin position="1"/>
        <end position="41"/>
    </location>
</feature>
<gene>
    <name evidence="2" type="ORF">PVAP13_3KG124927</name>
</gene>
<comment type="caution">
    <text evidence="2">The sequence shown here is derived from an EMBL/GenBank/DDBJ whole genome shotgun (WGS) entry which is preliminary data.</text>
</comment>
<organism evidence="2 3">
    <name type="scientific">Panicum virgatum</name>
    <name type="common">Blackwell switchgrass</name>
    <dbReference type="NCBI Taxonomy" id="38727"/>
    <lineage>
        <taxon>Eukaryota</taxon>
        <taxon>Viridiplantae</taxon>
        <taxon>Streptophyta</taxon>
        <taxon>Embryophyta</taxon>
        <taxon>Tracheophyta</taxon>
        <taxon>Spermatophyta</taxon>
        <taxon>Magnoliopsida</taxon>
        <taxon>Liliopsida</taxon>
        <taxon>Poales</taxon>
        <taxon>Poaceae</taxon>
        <taxon>PACMAD clade</taxon>
        <taxon>Panicoideae</taxon>
        <taxon>Panicodae</taxon>
        <taxon>Paniceae</taxon>
        <taxon>Panicinae</taxon>
        <taxon>Panicum</taxon>
        <taxon>Panicum sect. Hiantes</taxon>
    </lineage>
</organism>
<evidence type="ECO:0000256" key="1">
    <source>
        <dbReference type="SAM" id="MobiDB-lite"/>
    </source>
</evidence>
<dbReference type="EMBL" id="CM029041">
    <property type="protein sequence ID" value="KAG2624381.1"/>
    <property type="molecule type" value="Genomic_DNA"/>
</dbReference>
<protein>
    <submittedName>
        <fullName evidence="2">Uncharacterized protein</fullName>
    </submittedName>
</protein>
<sequence length="105" mass="11330">MARTEEEAIRTSTQRSTSWKEVATVAGHTSDPAKTCKAGEERIRSPFIAKEVTDLPKILPKISSEKTPESPPSPEISFIRQRRSSITTAPPATIALPSSPTASTP</sequence>
<feature type="compositionally biased region" description="Polar residues" evidence="1">
    <location>
        <begin position="10"/>
        <end position="19"/>
    </location>
</feature>
<reference evidence="2" key="1">
    <citation type="submission" date="2020-05" db="EMBL/GenBank/DDBJ databases">
        <title>WGS assembly of Panicum virgatum.</title>
        <authorList>
            <person name="Lovell J.T."/>
            <person name="Jenkins J."/>
            <person name="Shu S."/>
            <person name="Juenger T.E."/>
            <person name="Schmutz J."/>
        </authorList>
    </citation>
    <scope>NUCLEOTIDE SEQUENCE</scope>
    <source>
        <strain evidence="2">AP13</strain>
    </source>
</reference>
<feature type="compositionally biased region" description="Polar residues" evidence="1">
    <location>
        <begin position="84"/>
        <end position="105"/>
    </location>
</feature>